<feature type="region of interest" description="Disordered" evidence="1">
    <location>
        <begin position="183"/>
        <end position="207"/>
    </location>
</feature>
<comment type="caution">
    <text evidence="2">The sequence shown here is derived from an EMBL/GenBank/DDBJ whole genome shotgun (WGS) entry which is preliminary data.</text>
</comment>
<evidence type="ECO:0000313" key="3">
    <source>
        <dbReference type="Proteomes" id="UP001596024"/>
    </source>
</evidence>
<dbReference type="Gene3D" id="3.40.50.300">
    <property type="entry name" value="P-loop containing nucleotide triphosphate hydrolases"/>
    <property type="match status" value="1"/>
</dbReference>
<gene>
    <name evidence="2" type="ORF">ACFPB0_12315</name>
</gene>
<name>A0ABV9NHP8_9PROT</name>
<dbReference type="SUPFAM" id="SSF52540">
    <property type="entry name" value="P-loop containing nucleoside triphosphate hydrolases"/>
    <property type="match status" value="1"/>
</dbReference>
<reference evidence="3" key="1">
    <citation type="journal article" date="2019" name="Int. J. Syst. Evol. Microbiol.">
        <title>The Global Catalogue of Microorganisms (GCM) 10K type strain sequencing project: providing services to taxonomists for standard genome sequencing and annotation.</title>
        <authorList>
            <consortium name="The Broad Institute Genomics Platform"/>
            <consortium name="The Broad Institute Genome Sequencing Center for Infectious Disease"/>
            <person name="Wu L."/>
            <person name="Ma J."/>
        </authorList>
    </citation>
    <scope>NUCLEOTIDE SEQUENCE [LARGE SCALE GENOMIC DNA]</scope>
    <source>
        <strain evidence="3">CCUG 62981</strain>
    </source>
</reference>
<dbReference type="Proteomes" id="UP001596024">
    <property type="component" value="Unassembled WGS sequence"/>
</dbReference>
<dbReference type="EMBL" id="JBHSGQ010000007">
    <property type="protein sequence ID" value="MFC4726078.1"/>
    <property type="molecule type" value="Genomic_DNA"/>
</dbReference>
<dbReference type="RefSeq" id="WP_371395246.1">
    <property type="nucleotide sequence ID" value="NZ_CP163422.1"/>
</dbReference>
<evidence type="ECO:0000256" key="1">
    <source>
        <dbReference type="SAM" id="MobiDB-lite"/>
    </source>
</evidence>
<organism evidence="2 3">
    <name type="scientific">Glycocaulis abyssi</name>
    <dbReference type="NCBI Taxonomy" id="1433403"/>
    <lineage>
        <taxon>Bacteria</taxon>
        <taxon>Pseudomonadati</taxon>
        <taxon>Pseudomonadota</taxon>
        <taxon>Alphaproteobacteria</taxon>
        <taxon>Maricaulales</taxon>
        <taxon>Maricaulaceae</taxon>
        <taxon>Glycocaulis</taxon>
    </lineage>
</organism>
<accession>A0ABV9NHP8</accession>
<keyword evidence="3" id="KW-1185">Reference proteome</keyword>
<feature type="compositionally biased region" description="Polar residues" evidence="1">
    <location>
        <begin position="183"/>
        <end position="193"/>
    </location>
</feature>
<dbReference type="InterPro" id="IPR027417">
    <property type="entry name" value="P-loop_NTPase"/>
</dbReference>
<sequence length="207" mass="22065">MIPDPSLRRDQAVRAARLHGPVDHGAVALAGPIRLTKGRTHELTGDSADMFALAAAARGQGPVVWVGGAREIAALAPTGLQAFLDPARIILVTGLHRTEQLWAAEQALRARCAPTVILELREGPGLKESRRLQIAAEESGAIGLVLIRGRAQTSAAETRWRCEARPEGGWAWTCLKNKRGPASSWQATWTGNDNAPRARPLAEAASA</sequence>
<evidence type="ECO:0000313" key="2">
    <source>
        <dbReference type="EMBL" id="MFC4726078.1"/>
    </source>
</evidence>
<proteinExistence type="predicted"/>
<protein>
    <submittedName>
        <fullName evidence="2">ImuA family protein</fullName>
    </submittedName>
</protein>